<accession>A0A0C2CMY1</accession>
<dbReference type="OrthoDB" id="7951431at2759"/>
<proteinExistence type="predicted"/>
<organism evidence="2 3">
    <name type="scientific">Ancylostoma duodenale</name>
    <dbReference type="NCBI Taxonomy" id="51022"/>
    <lineage>
        <taxon>Eukaryota</taxon>
        <taxon>Metazoa</taxon>
        <taxon>Ecdysozoa</taxon>
        <taxon>Nematoda</taxon>
        <taxon>Chromadorea</taxon>
        <taxon>Rhabditida</taxon>
        <taxon>Rhabditina</taxon>
        <taxon>Rhabditomorpha</taxon>
        <taxon>Strongyloidea</taxon>
        <taxon>Ancylostomatidae</taxon>
        <taxon>Ancylostomatinae</taxon>
        <taxon>Ancylostoma</taxon>
    </lineage>
</organism>
<protein>
    <submittedName>
        <fullName evidence="2">Uncharacterized protein</fullName>
    </submittedName>
</protein>
<dbReference type="AlphaFoldDB" id="A0A0C2CMY1"/>
<evidence type="ECO:0000313" key="2">
    <source>
        <dbReference type="EMBL" id="KIH57998.1"/>
    </source>
</evidence>
<feature type="region of interest" description="Disordered" evidence="1">
    <location>
        <begin position="129"/>
        <end position="153"/>
    </location>
</feature>
<dbReference type="Proteomes" id="UP000054047">
    <property type="component" value="Unassembled WGS sequence"/>
</dbReference>
<reference evidence="2 3" key="1">
    <citation type="submission" date="2013-12" db="EMBL/GenBank/DDBJ databases">
        <title>Draft genome of the parsitic nematode Ancylostoma duodenale.</title>
        <authorList>
            <person name="Mitreva M."/>
        </authorList>
    </citation>
    <scope>NUCLEOTIDE SEQUENCE [LARGE SCALE GENOMIC DNA]</scope>
    <source>
        <strain evidence="2 3">Zhejiang</strain>
    </source>
</reference>
<gene>
    <name evidence="2" type="ORF">ANCDUO_11805</name>
</gene>
<sequence length="153" mass="17994">MKLKDERTKMLNEVLNGIKFYSGTQTVIAQVDFTKNIDIIRKRIMLSLNRLMRRIAAELRISEVWVRRMVHEKLDRYYRLRKCQALSTCTQLTKVCRFYEILNHAANDTHRHFVLGHEKLFSVEATPIRQDKSTPPELSQAPKCRFSKETAIG</sequence>
<evidence type="ECO:0000256" key="1">
    <source>
        <dbReference type="SAM" id="MobiDB-lite"/>
    </source>
</evidence>
<evidence type="ECO:0000313" key="3">
    <source>
        <dbReference type="Proteomes" id="UP000054047"/>
    </source>
</evidence>
<dbReference type="EMBL" id="KN733663">
    <property type="protein sequence ID" value="KIH57998.1"/>
    <property type="molecule type" value="Genomic_DNA"/>
</dbReference>
<name>A0A0C2CMY1_9BILA</name>
<keyword evidence="3" id="KW-1185">Reference proteome</keyword>